<dbReference type="Gene3D" id="1.10.10.1130">
    <property type="entry name" value="Uncharacterised protein PF10982, DUF2789"/>
    <property type="match status" value="1"/>
</dbReference>
<organism evidence="1 2">
    <name type="scientific">Azohydromonas caseinilytica</name>
    <dbReference type="NCBI Taxonomy" id="2728836"/>
    <lineage>
        <taxon>Bacteria</taxon>
        <taxon>Pseudomonadati</taxon>
        <taxon>Pseudomonadota</taxon>
        <taxon>Betaproteobacteria</taxon>
        <taxon>Burkholderiales</taxon>
        <taxon>Sphaerotilaceae</taxon>
        <taxon>Azohydromonas</taxon>
    </lineage>
</organism>
<dbReference type="Pfam" id="PF10982">
    <property type="entry name" value="DUF2789"/>
    <property type="match status" value="1"/>
</dbReference>
<accession>A0A848FI25</accession>
<dbReference type="Proteomes" id="UP000574067">
    <property type="component" value="Unassembled WGS sequence"/>
</dbReference>
<dbReference type="EMBL" id="JABBFW010000023">
    <property type="protein sequence ID" value="NML17860.1"/>
    <property type="molecule type" value="Genomic_DNA"/>
</dbReference>
<sequence>MELPNHDLKELFDQLGLPSSRAEIERFIEMHRPLPQGMRLADAPFWTPAQAQFLNEEFHDDADWVPLVDQLNALLHVQAPH</sequence>
<comment type="caution">
    <text evidence="1">The sequence shown here is derived from an EMBL/GenBank/DDBJ whole genome shotgun (WGS) entry which is preliminary data.</text>
</comment>
<keyword evidence="2" id="KW-1185">Reference proteome</keyword>
<dbReference type="InterPro" id="IPR021250">
    <property type="entry name" value="DUF2789"/>
</dbReference>
<dbReference type="InterPro" id="IPR038086">
    <property type="entry name" value="DUF2789_sf"/>
</dbReference>
<evidence type="ECO:0000313" key="2">
    <source>
        <dbReference type="Proteomes" id="UP000574067"/>
    </source>
</evidence>
<dbReference type="AlphaFoldDB" id="A0A848FI25"/>
<name>A0A848FI25_9BURK</name>
<protein>
    <submittedName>
        <fullName evidence="1">DUF2789 domain-containing protein</fullName>
    </submittedName>
</protein>
<reference evidence="1 2" key="1">
    <citation type="submission" date="2020-04" db="EMBL/GenBank/DDBJ databases">
        <title>Azohydromonas sp. isolated from soil.</title>
        <authorList>
            <person name="Dahal R.H."/>
        </authorList>
    </citation>
    <scope>NUCLEOTIDE SEQUENCE [LARGE SCALE GENOMIC DNA]</scope>
    <source>
        <strain evidence="1 2">G-1-1-14</strain>
    </source>
</reference>
<evidence type="ECO:0000313" key="1">
    <source>
        <dbReference type="EMBL" id="NML17860.1"/>
    </source>
</evidence>
<dbReference type="RefSeq" id="WP_169162759.1">
    <property type="nucleotide sequence ID" value="NZ_JABBFW010000023.1"/>
</dbReference>
<gene>
    <name evidence="1" type="ORF">HHL10_23085</name>
</gene>
<proteinExistence type="predicted"/>